<dbReference type="RefSeq" id="WP_236458300.1">
    <property type="nucleotide sequence ID" value="NZ_CBCSGE010000009.1"/>
</dbReference>
<evidence type="ECO:0000313" key="4">
    <source>
        <dbReference type="Proteomes" id="UP001589607"/>
    </source>
</evidence>
<dbReference type="SUPFAM" id="SSF48317">
    <property type="entry name" value="Acid phosphatase/Vanadium-dependent haloperoxidase"/>
    <property type="match status" value="1"/>
</dbReference>
<feature type="transmembrane region" description="Helical" evidence="1">
    <location>
        <begin position="154"/>
        <end position="172"/>
    </location>
</feature>
<evidence type="ECO:0000313" key="3">
    <source>
        <dbReference type="EMBL" id="MFB9096210.1"/>
    </source>
</evidence>
<protein>
    <submittedName>
        <fullName evidence="3">Phosphatase PAP2 family protein</fullName>
    </submittedName>
</protein>
<dbReference type="SMART" id="SM00014">
    <property type="entry name" value="acidPPc"/>
    <property type="match status" value="1"/>
</dbReference>
<evidence type="ECO:0000256" key="1">
    <source>
        <dbReference type="SAM" id="Phobius"/>
    </source>
</evidence>
<dbReference type="PANTHER" id="PTHR14969:SF13">
    <property type="entry name" value="AT30094P"/>
    <property type="match status" value="1"/>
</dbReference>
<dbReference type="Pfam" id="PF01569">
    <property type="entry name" value="PAP2"/>
    <property type="match status" value="1"/>
</dbReference>
<keyword evidence="4" id="KW-1185">Reference proteome</keyword>
<dbReference type="Proteomes" id="UP001589607">
    <property type="component" value="Unassembled WGS sequence"/>
</dbReference>
<keyword evidence="1" id="KW-1133">Transmembrane helix</keyword>
<keyword evidence="1" id="KW-0812">Transmembrane</keyword>
<feature type="domain" description="Phosphatidic acid phosphatase type 2/haloperoxidase" evidence="2">
    <location>
        <begin position="98"/>
        <end position="197"/>
    </location>
</feature>
<organism evidence="3 4">
    <name type="scientific">Flavobacterium jumunjinense</name>
    <dbReference type="NCBI Taxonomy" id="998845"/>
    <lineage>
        <taxon>Bacteria</taxon>
        <taxon>Pseudomonadati</taxon>
        <taxon>Bacteroidota</taxon>
        <taxon>Flavobacteriia</taxon>
        <taxon>Flavobacteriales</taxon>
        <taxon>Flavobacteriaceae</taxon>
        <taxon>Flavobacterium</taxon>
    </lineage>
</organism>
<proteinExistence type="predicted"/>
<accession>A0ABV5GLF2</accession>
<feature type="transmembrane region" description="Helical" evidence="1">
    <location>
        <begin position="178"/>
        <end position="199"/>
    </location>
</feature>
<dbReference type="CDD" id="cd03394">
    <property type="entry name" value="PAP2_like_5"/>
    <property type="match status" value="1"/>
</dbReference>
<comment type="caution">
    <text evidence="3">The sequence shown here is derived from an EMBL/GenBank/DDBJ whole genome shotgun (WGS) entry which is preliminary data.</text>
</comment>
<keyword evidence="1" id="KW-0472">Membrane</keyword>
<evidence type="ECO:0000259" key="2">
    <source>
        <dbReference type="SMART" id="SM00014"/>
    </source>
</evidence>
<dbReference type="PANTHER" id="PTHR14969">
    <property type="entry name" value="SPHINGOSINE-1-PHOSPHATE PHOSPHOHYDROLASE"/>
    <property type="match status" value="1"/>
</dbReference>
<dbReference type="EMBL" id="JBHMEY010000014">
    <property type="protein sequence ID" value="MFB9096210.1"/>
    <property type="molecule type" value="Genomic_DNA"/>
</dbReference>
<dbReference type="InterPro" id="IPR036938">
    <property type="entry name" value="PAP2/HPO_sf"/>
</dbReference>
<sequence>MLNNLNINAQDTLNVVQNNTSKLKVKNFIIPAALITSGLILRDTDLKKEVYDFQKNALQDRFAFKHDDYIQYTPTILAVLGNSMYFNSKNSFEQLTTNQLVSLIISGLIGRGVKEVVNDKRPELYGVKSFPSGHTSTAFNGATLLFLEYKDDNLWFASSGYLLATATAFFRVTNDKHWAADVLAGAGLGMATAFVVHYWSPNLYKYVERLFVKKETTTIILPYPIINNNNLGIGILMNLK</sequence>
<dbReference type="InterPro" id="IPR000326">
    <property type="entry name" value="PAP2/HPO"/>
</dbReference>
<dbReference type="Gene3D" id="1.20.144.10">
    <property type="entry name" value="Phosphatidic acid phosphatase type 2/haloperoxidase"/>
    <property type="match status" value="1"/>
</dbReference>
<name>A0ABV5GLF2_9FLAO</name>
<reference evidence="3 4" key="1">
    <citation type="submission" date="2024-09" db="EMBL/GenBank/DDBJ databases">
        <authorList>
            <person name="Sun Q."/>
            <person name="Mori K."/>
        </authorList>
    </citation>
    <scope>NUCLEOTIDE SEQUENCE [LARGE SCALE GENOMIC DNA]</scope>
    <source>
        <strain evidence="3 4">CECT 7955</strain>
    </source>
</reference>
<gene>
    <name evidence="3" type="ORF">ACFFVF_06760</name>
</gene>